<feature type="domain" description="HPt" evidence="3">
    <location>
        <begin position="13"/>
        <end position="107"/>
    </location>
</feature>
<proteinExistence type="predicted"/>
<dbReference type="OrthoDB" id="5625179at2"/>
<name>A0A1H3VIM8_9GAMM</name>
<keyword evidence="5" id="KW-1185">Reference proteome</keyword>
<feature type="modified residue" description="Phosphohistidine" evidence="2">
    <location>
        <position position="52"/>
    </location>
</feature>
<dbReference type="Pfam" id="PF01627">
    <property type="entry name" value="Hpt"/>
    <property type="match status" value="1"/>
</dbReference>
<evidence type="ECO:0000256" key="2">
    <source>
        <dbReference type="PROSITE-ProRule" id="PRU00110"/>
    </source>
</evidence>
<dbReference type="GO" id="GO:0000160">
    <property type="term" value="P:phosphorelay signal transduction system"/>
    <property type="evidence" value="ECO:0007669"/>
    <property type="project" value="UniProtKB-KW"/>
</dbReference>
<dbReference type="RefSeq" id="WP_093064234.1">
    <property type="nucleotide sequence ID" value="NZ_FNQP01000001.1"/>
</dbReference>
<dbReference type="EMBL" id="FNQP01000001">
    <property type="protein sequence ID" value="SDZ73962.1"/>
    <property type="molecule type" value="Genomic_DNA"/>
</dbReference>
<dbReference type="Proteomes" id="UP000199397">
    <property type="component" value="Unassembled WGS sequence"/>
</dbReference>
<dbReference type="AlphaFoldDB" id="A0A1H3VIM8"/>
<reference evidence="4 5" key="1">
    <citation type="submission" date="2016-10" db="EMBL/GenBank/DDBJ databases">
        <authorList>
            <person name="de Groot N.N."/>
        </authorList>
    </citation>
    <scope>NUCLEOTIDE SEQUENCE [LARGE SCALE GENOMIC DNA]</scope>
    <source>
        <strain evidence="4 5">DSM 21228</strain>
    </source>
</reference>
<evidence type="ECO:0000256" key="1">
    <source>
        <dbReference type="ARBA" id="ARBA00023012"/>
    </source>
</evidence>
<dbReference type="GO" id="GO:0004672">
    <property type="term" value="F:protein kinase activity"/>
    <property type="evidence" value="ECO:0007669"/>
    <property type="project" value="UniProtKB-ARBA"/>
</dbReference>
<evidence type="ECO:0000313" key="5">
    <source>
        <dbReference type="Proteomes" id="UP000199397"/>
    </source>
</evidence>
<keyword evidence="2" id="KW-0597">Phosphoprotein</keyword>
<dbReference type="PROSITE" id="PS50894">
    <property type="entry name" value="HPT"/>
    <property type="match status" value="1"/>
</dbReference>
<dbReference type="InterPro" id="IPR008207">
    <property type="entry name" value="Sig_transdc_His_kin_Hpt_dom"/>
</dbReference>
<keyword evidence="1" id="KW-0902">Two-component regulatory system</keyword>
<protein>
    <submittedName>
        <fullName evidence="4">Hpt domain-containing protein</fullName>
    </submittedName>
</protein>
<accession>A0A1H3VIM8</accession>
<dbReference type="SUPFAM" id="SSF47226">
    <property type="entry name" value="Histidine-containing phosphotransfer domain, HPT domain"/>
    <property type="match status" value="1"/>
</dbReference>
<evidence type="ECO:0000259" key="3">
    <source>
        <dbReference type="PROSITE" id="PS50894"/>
    </source>
</evidence>
<dbReference type="STRING" id="525918.SAMN05660964_00070"/>
<dbReference type="InterPro" id="IPR036641">
    <property type="entry name" value="HPT_dom_sf"/>
</dbReference>
<evidence type="ECO:0000313" key="4">
    <source>
        <dbReference type="EMBL" id="SDZ73962.1"/>
    </source>
</evidence>
<organism evidence="4 5">
    <name type="scientific">Thiothrix caldifontis</name>
    <dbReference type="NCBI Taxonomy" id="525918"/>
    <lineage>
        <taxon>Bacteria</taxon>
        <taxon>Pseudomonadati</taxon>
        <taxon>Pseudomonadota</taxon>
        <taxon>Gammaproteobacteria</taxon>
        <taxon>Thiotrichales</taxon>
        <taxon>Thiotrichaceae</taxon>
        <taxon>Thiothrix</taxon>
    </lineage>
</organism>
<dbReference type="Gene3D" id="1.20.120.160">
    <property type="entry name" value="HPT domain"/>
    <property type="match status" value="1"/>
</dbReference>
<gene>
    <name evidence="4" type="ORF">SAMN05660964_00070</name>
</gene>
<sequence length="107" mass="11673">MSLLVRETLQQLPAVILPRLIQMFGNTTPLMLTDIRQHAHSGNLLAMSQAAHKLKGSCISLGAEHMADICKTLQHKGEIGDTSNINTLIAELEAIYPQTLQALEQAT</sequence>